<evidence type="ECO:0000313" key="2">
    <source>
        <dbReference type="EMBL" id="CBI05427.1"/>
    </source>
</evidence>
<dbReference type="AlphaFoldDB" id="E6QE01"/>
<dbReference type="EMBL" id="CABP01000117">
    <property type="protein sequence ID" value="CBI05427.1"/>
    <property type="molecule type" value="Genomic_DNA"/>
</dbReference>
<proteinExistence type="predicted"/>
<sequence>MCQQNPQVRQHHGTGSMGTADTKSKAERAEYPLPVLRHRRIGKNLRPADAA</sequence>
<evidence type="ECO:0000256" key="1">
    <source>
        <dbReference type="SAM" id="MobiDB-lite"/>
    </source>
</evidence>
<feature type="region of interest" description="Disordered" evidence="1">
    <location>
        <begin position="1"/>
        <end position="51"/>
    </location>
</feature>
<name>E6QE01_9ZZZZ</name>
<reference evidence="2" key="1">
    <citation type="submission" date="2009-10" db="EMBL/GenBank/DDBJ databases">
        <title>Diversity of trophic interactions inside an arsenic-rich microbial ecosystem.</title>
        <authorList>
            <person name="Bertin P.N."/>
            <person name="Heinrich-Salmeron A."/>
            <person name="Pelletier E."/>
            <person name="Goulhen-Chollet F."/>
            <person name="Arsene-Ploetze F."/>
            <person name="Gallien S."/>
            <person name="Calteau A."/>
            <person name="Vallenet D."/>
            <person name="Casiot C."/>
            <person name="Chane-Woon-Ming B."/>
            <person name="Giloteaux L."/>
            <person name="Barakat M."/>
            <person name="Bonnefoy V."/>
            <person name="Bruneel O."/>
            <person name="Chandler M."/>
            <person name="Cleiss J."/>
            <person name="Duran R."/>
            <person name="Elbaz-Poulichet F."/>
            <person name="Fonknechten N."/>
            <person name="Lauga B."/>
            <person name="Mornico D."/>
            <person name="Ortet P."/>
            <person name="Schaeffer C."/>
            <person name="Siguier P."/>
            <person name="Alexander Thil Smith A."/>
            <person name="Van Dorsselaer A."/>
            <person name="Weissenbach J."/>
            <person name="Medigue C."/>
            <person name="Le Paslier D."/>
        </authorList>
    </citation>
    <scope>NUCLEOTIDE SEQUENCE</scope>
</reference>
<accession>E6QE01</accession>
<comment type="caution">
    <text evidence="2">The sequence shown here is derived from an EMBL/GenBank/DDBJ whole genome shotgun (WGS) entry which is preliminary data.</text>
</comment>
<gene>
    <name evidence="2" type="ORF">CARN5_1048</name>
</gene>
<organism evidence="2">
    <name type="scientific">mine drainage metagenome</name>
    <dbReference type="NCBI Taxonomy" id="410659"/>
    <lineage>
        <taxon>unclassified sequences</taxon>
        <taxon>metagenomes</taxon>
        <taxon>ecological metagenomes</taxon>
    </lineage>
</organism>
<protein>
    <submittedName>
        <fullName evidence="2">Uncharacterized protein</fullName>
    </submittedName>
</protein>